<dbReference type="RefSeq" id="WP_347287725.1">
    <property type="nucleotide sequence ID" value="NZ_JAUZQE010000063.1"/>
</dbReference>
<sequence>GTFSLPQVGDSNSNICRGSNYSDSGGFRLEKAHLQRQMGGEGNGANYDLVIISPNGTQSDSGLAPNWHGQLFHSLSGSKVLWSIWEALPSDHADPNAGSSKD</sequence>
<dbReference type="EMBL" id="JAUZQE010000063">
    <property type="protein sequence ID" value="MDR4127192.1"/>
    <property type="molecule type" value="Genomic_DNA"/>
</dbReference>
<comment type="caution">
    <text evidence="1">The sequence shown here is derived from an EMBL/GenBank/DDBJ whole genome shotgun (WGS) entry which is preliminary data.</text>
</comment>
<name>A0ABU1DA99_9BURK</name>
<gene>
    <name evidence="1" type="ORF">Q8947_14530</name>
</gene>
<evidence type="ECO:0000313" key="2">
    <source>
        <dbReference type="Proteomes" id="UP001232156"/>
    </source>
</evidence>
<reference evidence="1 2" key="1">
    <citation type="submission" date="2023-08" db="EMBL/GenBank/DDBJ databases">
        <title>Alcaligenaceae gen. nov., a novel taxon isolated from the sludge of Yixing Pesticide Factory.</title>
        <authorList>
            <person name="Ruan L."/>
        </authorList>
    </citation>
    <scope>NUCLEOTIDE SEQUENCE [LARGE SCALE GENOMIC DNA]</scope>
    <source>
        <strain evidence="1 2">LG-2</strain>
    </source>
</reference>
<organism evidence="1 2">
    <name type="scientific">Yanghanlia caeni</name>
    <dbReference type="NCBI Taxonomy" id="3064283"/>
    <lineage>
        <taxon>Bacteria</taxon>
        <taxon>Pseudomonadati</taxon>
        <taxon>Pseudomonadota</taxon>
        <taxon>Betaproteobacteria</taxon>
        <taxon>Burkholderiales</taxon>
        <taxon>Alcaligenaceae</taxon>
        <taxon>Yanghanlia</taxon>
    </lineage>
</organism>
<accession>A0ABU1DA99</accession>
<dbReference type="Proteomes" id="UP001232156">
    <property type="component" value="Unassembled WGS sequence"/>
</dbReference>
<evidence type="ECO:0000313" key="1">
    <source>
        <dbReference type="EMBL" id="MDR4127192.1"/>
    </source>
</evidence>
<keyword evidence="2" id="KW-1185">Reference proteome</keyword>
<proteinExistence type="predicted"/>
<feature type="non-terminal residue" evidence="1">
    <location>
        <position position="1"/>
    </location>
</feature>
<protein>
    <submittedName>
        <fullName evidence="1">Uncharacterized protein</fullName>
    </submittedName>
</protein>